<feature type="compositionally biased region" description="Basic residues" evidence="1">
    <location>
        <begin position="72"/>
        <end position="82"/>
    </location>
</feature>
<sequence>MEMTDEAKAEWDKRRKEKQKAANAAWWAALTPEQRKKKQRERRRTYRINNREKLKAKHKAWWAAMTPEQRTKTRARWAKTPKPKSVPKDPKRCAAERTAQRKADPLQNPKAMHYQRVRRAKKTYQKAQTPKAKLRLAIAQVARYKFNQQNGVRTREIPSAEFFELAKLYIKDEPTGADADQSEDENDADNDLSPYQSEEDHFDSDADLDTDSEC</sequence>
<feature type="compositionally biased region" description="Basic residues" evidence="1">
    <location>
        <begin position="35"/>
        <end position="46"/>
    </location>
</feature>
<feature type="compositionally biased region" description="Acidic residues" evidence="1">
    <location>
        <begin position="180"/>
        <end position="190"/>
    </location>
</feature>
<dbReference type="EMBL" id="NKHU02000184">
    <property type="protein sequence ID" value="RHZ49100.1"/>
    <property type="molecule type" value="Genomic_DNA"/>
</dbReference>
<keyword evidence="3" id="KW-1185">Reference proteome</keyword>
<evidence type="ECO:0000256" key="1">
    <source>
        <dbReference type="SAM" id="MobiDB-lite"/>
    </source>
</evidence>
<feature type="compositionally biased region" description="Acidic residues" evidence="1">
    <location>
        <begin position="200"/>
        <end position="214"/>
    </location>
</feature>
<dbReference type="VEuPathDB" id="FungiDB:CDV56_101157"/>
<dbReference type="OrthoDB" id="10670661at2759"/>
<evidence type="ECO:0000313" key="3">
    <source>
        <dbReference type="Proteomes" id="UP000215305"/>
    </source>
</evidence>
<feature type="region of interest" description="Disordered" evidence="1">
    <location>
        <begin position="173"/>
        <end position="214"/>
    </location>
</feature>
<gene>
    <name evidence="2" type="ORF">CDV56_101157</name>
</gene>
<comment type="caution">
    <text evidence="2">The sequence shown here is derived from an EMBL/GenBank/DDBJ whole genome shotgun (WGS) entry which is preliminary data.</text>
</comment>
<evidence type="ECO:0000313" key="2">
    <source>
        <dbReference type="EMBL" id="RHZ49100.1"/>
    </source>
</evidence>
<dbReference type="RefSeq" id="XP_026612226.1">
    <property type="nucleotide sequence ID" value="XM_026754776.1"/>
</dbReference>
<reference evidence="2" key="1">
    <citation type="submission" date="2018-08" db="EMBL/GenBank/DDBJ databases">
        <title>Draft genome sequence of azole-resistant Aspergillus thermomutatus (Neosartorya pseudofischeri) strain HMR AF 39, isolated from a human nasal aspirate.</title>
        <authorList>
            <person name="Parent-Michaud M."/>
            <person name="Dufresne P.J."/>
            <person name="Fournier E."/>
            <person name="Martineau C."/>
            <person name="Moreira S."/>
            <person name="Perkins V."/>
            <person name="De Repentigny L."/>
            <person name="Dufresne S.F."/>
        </authorList>
    </citation>
    <scope>NUCLEOTIDE SEQUENCE [LARGE SCALE GENOMIC DNA]</scope>
    <source>
        <strain evidence="2">HMR AF 39</strain>
    </source>
</reference>
<feature type="compositionally biased region" description="Basic and acidic residues" evidence="1">
    <location>
        <begin position="86"/>
        <end position="104"/>
    </location>
</feature>
<dbReference type="AlphaFoldDB" id="A0A397GM82"/>
<protein>
    <submittedName>
        <fullName evidence="2">Uncharacterized protein</fullName>
    </submittedName>
</protein>
<proteinExistence type="predicted"/>
<feature type="compositionally biased region" description="Basic and acidic residues" evidence="1">
    <location>
        <begin position="1"/>
        <end position="14"/>
    </location>
</feature>
<name>A0A397GM82_ASPTH</name>
<dbReference type="GeneID" id="38123131"/>
<feature type="compositionally biased region" description="Basic residues" evidence="1">
    <location>
        <begin position="113"/>
        <end position="124"/>
    </location>
</feature>
<feature type="region of interest" description="Disordered" evidence="1">
    <location>
        <begin position="1"/>
        <end position="131"/>
    </location>
</feature>
<organism evidence="2 3">
    <name type="scientific">Aspergillus thermomutatus</name>
    <name type="common">Neosartorya pseudofischeri</name>
    <dbReference type="NCBI Taxonomy" id="41047"/>
    <lineage>
        <taxon>Eukaryota</taxon>
        <taxon>Fungi</taxon>
        <taxon>Dikarya</taxon>
        <taxon>Ascomycota</taxon>
        <taxon>Pezizomycotina</taxon>
        <taxon>Eurotiomycetes</taxon>
        <taxon>Eurotiomycetidae</taxon>
        <taxon>Eurotiales</taxon>
        <taxon>Aspergillaceae</taxon>
        <taxon>Aspergillus</taxon>
        <taxon>Aspergillus subgen. Fumigati</taxon>
    </lineage>
</organism>
<accession>A0A397GM82</accession>
<dbReference type="Proteomes" id="UP000215305">
    <property type="component" value="Unassembled WGS sequence"/>
</dbReference>